<dbReference type="SMART" id="SM01043">
    <property type="entry name" value="BTAD"/>
    <property type="match status" value="1"/>
</dbReference>
<organism evidence="2 3">
    <name type="scientific">Nitratireductor basaltis</name>
    <dbReference type="NCBI Taxonomy" id="472175"/>
    <lineage>
        <taxon>Bacteria</taxon>
        <taxon>Pseudomonadati</taxon>
        <taxon>Pseudomonadota</taxon>
        <taxon>Alphaproteobacteria</taxon>
        <taxon>Hyphomicrobiales</taxon>
        <taxon>Phyllobacteriaceae</taxon>
        <taxon>Nitratireductor</taxon>
    </lineage>
</organism>
<dbReference type="EMBL" id="JMQM01000001">
    <property type="protein sequence ID" value="KFB09259.1"/>
    <property type="molecule type" value="Genomic_DNA"/>
</dbReference>
<dbReference type="InterPro" id="IPR051677">
    <property type="entry name" value="AfsR-DnrI-RedD_regulator"/>
</dbReference>
<gene>
    <name evidence="2" type="ORF">EL18_00274</name>
</gene>
<dbReference type="eggNOG" id="COG3629">
    <property type="taxonomic scope" value="Bacteria"/>
</dbReference>
<evidence type="ECO:0000259" key="1">
    <source>
        <dbReference type="SMART" id="SM01043"/>
    </source>
</evidence>
<dbReference type="InterPro" id="IPR011990">
    <property type="entry name" value="TPR-like_helical_dom_sf"/>
</dbReference>
<comment type="caution">
    <text evidence="2">The sequence shown here is derived from an EMBL/GenBank/DDBJ whole genome shotgun (WGS) entry which is preliminary data.</text>
</comment>
<feature type="domain" description="Bacterial transcriptional activator" evidence="1">
    <location>
        <begin position="111"/>
        <end position="248"/>
    </location>
</feature>
<dbReference type="OrthoDB" id="27092at2"/>
<dbReference type="PATRIC" id="fig|472175.3.peg.281"/>
<dbReference type="RefSeq" id="WP_036478999.1">
    <property type="nucleotide sequence ID" value="NZ_JMQM01000001.1"/>
</dbReference>
<evidence type="ECO:0000313" key="2">
    <source>
        <dbReference type="EMBL" id="KFB09259.1"/>
    </source>
</evidence>
<keyword evidence="3" id="KW-1185">Reference proteome</keyword>
<protein>
    <submittedName>
        <fullName evidence="2">DNA-binding transcriptional activator of the SARP family protein</fullName>
    </submittedName>
</protein>
<evidence type="ECO:0000313" key="3">
    <source>
        <dbReference type="Proteomes" id="UP000053675"/>
    </source>
</evidence>
<dbReference type="PANTHER" id="PTHR35807">
    <property type="entry name" value="TRANSCRIPTIONAL REGULATOR REDD-RELATED"/>
    <property type="match status" value="1"/>
</dbReference>
<dbReference type="GO" id="GO:0003677">
    <property type="term" value="F:DNA binding"/>
    <property type="evidence" value="ECO:0007669"/>
    <property type="project" value="UniProtKB-KW"/>
</dbReference>
<proteinExistence type="predicted"/>
<keyword evidence="2" id="KW-0238">DNA-binding</keyword>
<dbReference type="Pfam" id="PF03704">
    <property type="entry name" value="BTAD"/>
    <property type="match status" value="1"/>
</dbReference>
<dbReference type="AlphaFoldDB" id="A0A084U8H3"/>
<sequence length="258" mass="29096">MENGRPNAPPGAEIALNTLGFCSLSAGNAIVSNVPSNFYRITTYLYLAGEPHIAPRQRISSLLWPEAQTESANANLRQSLVRIRRLQGDHHFKLMEMNFSLVHLTPSPVAWDLEDFLNACDHYDEQSLLVLCSSYGGDLLADIGASSTEFEDWMQEQRSRLRGQLLAQLSRALDDEEISPETRTVCARKLLTVDPCNERAFQVLMEEAAHNGDMMRLQQLYERCERQLMNEFGVRSSSDTRQLYARLANGGLHPPLRS</sequence>
<name>A0A084U8H3_9HYPH</name>
<reference evidence="2 3" key="1">
    <citation type="submission" date="2014-05" db="EMBL/GenBank/DDBJ databases">
        <title>Draft Genome Sequence of Nitratireductor basaltis Strain UMTGB225, A Marine Bacterium Isolated from Green Barrel Tunicate.</title>
        <authorList>
            <person name="Gan H.Y."/>
        </authorList>
    </citation>
    <scope>NUCLEOTIDE SEQUENCE [LARGE SCALE GENOMIC DNA]</scope>
    <source>
        <strain evidence="2 3">UMTGB225</strain>
    </source>
</reference>
<dbReference type="STRING" id="472175.EL18_00274"/>
<dbReference type="Gene3D" id="1.25.40.10">
    <property type="entry name" value="Tetratricopeptide repeat domain"/>
    <property type="match status" value="1"/>
</dbReference>
<dbReference type="InterPro" id="IPR005158">
    <property type="entry name" value="BTAD"/>
</dbReference>
<accession>A0A084U8H3</accession>
<dbReference type="Proteomes" id="UP000053675">
    <property type="component" value="Unassembled WGS sequence"/>
</dbReference>